<dbReference type="PANTHER" id="PTHR47604:SF1">
    <property type="entry name" value="ADENYLYL CYCLASE"/>
    <property type="match status" value="1"/>
</dbReference>
<dbReference type="Proteomes" id="UP000822688">
    <property type="component" value="Chromosome 2"/>
</dbReference>
<comment type="caution">
    <text evidence="1">The sequence shown here is derived from an EMBL/GenBank/DDBJ whole genome shotgun (WGS) entry which is preliminary data.</text>
</comment>
<dbReference type="AlphaFoldDB" id="A0A8T0ISZ1"/>
<proteinExistence type="predicted"/>
<name>A0A8T0ISZ1_CERPU</name>
<dbReference type="EMBL" id="CM026422">
    <property type="protein sequence ID" value="KAG0586247.1"/>
    <property type="molecule type" value="Genomic_DNA"/>
</dbReference>
<organism evidence="1 2">
    <name type="scientific">Ceratodon purpureus</name>
    <name type="common">Fire moss</name>
    <name type="synonym">Dicranum purpureum</name>
    <dbReference type="NCBI Taxonomy" id="3225"/>
    <lineage>
        <taxon>Eukaryota</taxon>
        <taxon>Viridiplantae</taxon>
        <taxon>Streptophyta</taxon>
        <taxon>Embryophyta</taxon>
        <taxon>Bryophyta</taxon>
        <taxon>Bryophytina</taxon>
        <taxon>Bryopsida</taxon>
        <taxon>Dicranidae</taxon>
        <taxon>Pseudoditrichales</taxon>
        <taxon>Ditrichaceae</taxon>
        <taxon>Ceratodon</taxon>
    </lineage>
</organism>
<evidence type="ECO:0000313" key="2">
    <source>
        <dbReference type="Proteomes" id="UP000822688"/>
    </source>
</evidence>
<gene>
    <name evidence="1" type="ORF">KC19_2G075300</name>
</gene>
<keyword evidence="2" id="KW-1185">Reference proteome</keyword>
<evidence type="ECO:0000313" key="1">
    <source>
        <dbReference type="EMBL" id="KAG0586247.1"/>
    </source>
</evidence>
<protein>
    <submittedName>
        <fullName evidence="1">Uncharacterized protein</fullName>
    </submittedName>
</protein>
<sequence>MQGVRGGIRLLRILENHASCVQRGALAQSSGVIAGSACDVPEFFSFGSTLSAGLCGNGLQLHEKGFGSQLMGMCTQTGLEGEATVRKSTRPTGDVQKLYEEMVASMEKKVIPNPHQLQELIRSASTDSEVAVAMEAAGRVRQEMMVESGKKELHHTKEVTHMMVAAFLRAGDTQSALRLLWKKNPDGFTTSVGSANLLLKHAKFHKDVKFMRQVLRAMAANDVRPTQTSADMIIRMCKEGGETDLMFSLAKDYHKAGLTFHDSLLDVLISNAANAGDPKLVHEIQTWRVKQGLQHTTASAISMAKALILERKPKEAALMIKDHCPANNAVKIEKRELYLGIMVKVWPLQLITSPNVESRDEYLMKLKEDVVSMFSSLKDLGIVFPTFDVNEKFAQGKGSGSAAQKEVKVR</sequence>
<dbReference type="PANTHER" id="PTHR47604">
    <property type="entry name" value="ADENYLYL CYCLASE"/>
    <property type="match status" value="1"/>
</dbReference>
<dbReference type="InterPro" id="IPR011990">
    <property type="entry name" value="TPR-like_helical_dom_sf"/>
</dbReference>
<dbReference type="Gene3D" id="1.25.40.10">
    <property type="entry name" value="Tetratricopeptide repeat domain"/>
    <property type="match status" value="1"/>
</dbReference>
<reference evidence="1" key="1">
    <citation type="submission" date="2020-06" db="EMBL/GenBank/DDBJ databases">
        <title>WGS assembly of Ceratodon purpureus strain R40.</title>
        <authorList>
            <person name="Carey S.B."/>
            <person name="Jenkins J."/>
            <person name="Shu S."/>
            <person name="Lovell J.T."/>
            <person name="Sreedasyam A."/>
            <person name="Maumus F."/>
            <person name="Tiley G.P."/>
            <person name="Fernandez-Pozo N."/>
            <person name="Barry K."/>
            <person name="Chen C."/>
            <person name="Wang M."/>
            <person name="Lipzen A."/>
            <person name="Daum C."/>
            <person name="Saski C.A."/>
            <person name="Payton A.C."/>
            <person name="Mcbreen J.C."/>
            <person name="Conrad R.E."/>
            <person name="Kollar L.M."/>
            <person name="Olsson S."/>
            <person name="Huttunen S."/>
            <person name="Landis J.B."/>
            <person name="Wickett N.J."/>
            <person name="Johnson M.G."/>
            <person name="Rensing S.A."/>
            <person name="Grimwood J."/>
            <person name="Schmutz J."/>
            <person name="Mcdaniel S.F."/>
        </authorList>
    </citation>
    <scope>NUCLEOTIDE SEQUENCE</scope>
    <source>
        <strain evidence="1">R40</strain>
    </source>
</reference>
<accession>A0A8T0ISZ1</accession>